<name>V6I703_9LEPT</name>
<reference evidence="1" key="1">
    <citation type="submission" date="2013-05" db="EMBL/GenBank/DDBJ databases">
        <authorList>
            <person name="Harkins D.M."/>
            <person name="Durkin A.S."/>
            <person name="Brinkac L.M."/>
            <person name="Haft D.H."/>
            <person name="Selengut J.D."/>
            <person name="Sanka R."/>
            <person name="DePew J."/>
            <person name="Purushe J."/>
            <person name="Hartskeerl R.A."/>
            <person name="Ahmed A."/>
            <person name="van der Linden H."/>
            <person name="Goris M.G.A."/>
            <person name="Vinetz J.M."/>
            <person name="Sutton G.G."/>
            <person name="Nierman W.C."/>
            <person name="Fouts D.E."/>
        </authorList>
    </citation>
    <scope>NUCLEOTIDE SEQUENCE [LARGE SCALE GENOMIC DNA]</scope>
    <source>
        <strain evidence="1">L 60</strain>
    </source>
</reference>
<sequence>MLKTDLSKNITANPIFQDSKINSFRTKIFFNLESLSKDNFRLLVGFPK</sequence>
<comment type="caution">
    <text evidence="1">The sequence shown here is derived from an EMBL/GenBank/DDBJ whole genome shotgun (WGS) entry which is preliminary data.</text>
</comment>
<protein>
    <submittedName>
        <fullName evidence="1">Uncharacterized protein</fullName>
    </submittedName>
</protein>
<organism evidence="1 2">
    <name type="scientific">Leptospira alexanderi serovar Manhao 3 str. L 60</name>
    <dbReference type="NCBI Taxonomy" id="1049759"/>
    <lineage>
        <taxon>Bacteria</taxon>
        <taxon>Pseudomonadati</taxon>
        <taxon>Spirochaetota</taxon>
        <taxon>Spirochaetia</taxon>
        <taxon>Leptospirales</taxon>
        <taxon>Leptospiraceae</taxon>
        <taxon>Leptospira</taxon>
    </lineage>
</organism>
<evidence type="ECO:0000313" key="1">
    <source>
        <dbReference type="EMBL" id="EQA62079.1"/>
    </source>
</evidence>
<dbReference type="EMBL" id="AHMT02000039">
    <property type="protein sequence ID" value="EQA62079.1"/>
    <property type="molecule type" value="Genomic_DNA"/>
</dbReference>
<dbReference type="AlphaFoldDB" id="V6I703"/>
<keyword evidence="2" id="KW-1185">Reference proteome</keyword>
<evidence type="ECO:0000313" key="2">
    <source>
        <dbReference type="Proteomes" id="UP000018747"/>
    </source>
</evidence>
<gene>
    <name evidence="1" type="ORF">LEP1GSC062_2165</name>
</gene>
<proteinExistence type="predicted"/>
<dbReference type="Proteomes" id="UP000018747">
    <property type="component" value="Unassembled WGS sequence"/>
</dbReference>
<accession>V6I703</accession>